<protein>
    <submittedName>
        <fullName evidence="1">Uncharacterized protein</fullName>
    </submittedName>
</protein>
<keyword evidence="2" id="KW-1185">Reference proteome</keyword>
<dbReference type="EMBL" id="CP136890">
    <property type="protein sequence ID" value="WOK93672.1"/>
    <property type="molecule type" value="Genomic_DNA"/>
</dbReference>
<name>A0AAQ3JQ00_9LILI</name>
<evidence type="ECO:0000313" key="1">
    <source>
        <dbReference type="EMBL" id="WOK93672.1"/>
    </source>
</evidence>
<proteinExistence type="predicted"/>
<dbReference type="Proteomes" id="UP001327560">
    <property type="component" value="Chromosome 1"/>
</dbReference>
<accession>A0AAQ3JQ00</accession>
<reference evidence="1 2" key="1">
    <citation type="submission" date="2023-10" db="EMBL/GenBank/DDBJ databases">
        <title>Chromosome-scale genome assembly provides insights into flower coloration mechanisms of Canna indica.</title>
        <authorList>
            <person name="Li C."/>
        </authorList>
    </citation>
    <scope>NUCLEOTIDE SEQUENCE [LARGE SCALE GENOMIC DNA]</scope>
    <source>
        <tissue evidence="1">Flower</tissue>
    </source>
</reference>
<dbReference type="AlphaFoldDB" id="A0AAQ3JQ00"/>
<gene>
    <name evidence="1" type="ORF">Cni_G02372</name>
</gene>
<organism evidence="1 2">
    <name type="scientific">Canna indica</name>
    <name type="common">Indian-shot</name>
    <dbReference type="NCBI Taxonomy" id="4628"/>
    <lineage>
        <taxon>Eukaryota</taxon>
        <taxon>Viridiplantae</taxon>
        <taxon>Streptophyta</taxon>
        <taxon>Embryophyta</taxon>
        <taxon>Tracheophyta</taxon>
        <taxon>Spermatophyta</taxon>
        <taxon>Magnoliopsida</taxon>
        <taxon>Liliopsida</taxon>
        <taxon>Zingiberales</taxon>
        <taxon>Cannaceae</taxon>
        <taxon>Canna</taxon>
    </lineage>
</organism>
<evidence type="ECO:0000313" key="2">
    <source>
        <dbReference type="Proteomes" id="UP001327560"/>
    </source>
</evidence>
<sequence>MPKFESKRLTLPLKKASIPCGSHCHHVSGRFSIPLLSPLLRKSPPAIVGPLTVSLAATPAPRLCLPEEEPQTLQNLDINTRNLKEMGINAIRGDGGLWGLRLRCLSPSLSLSMKEPSV</sequence>